<keyword evidence="2" id="KW-1185">Reference proteome</keyword>
<name>A0A0P1B4Q5_PLAHL</name>
<proteinExistence type="predicted"/>
<dbReference type="Proteomes" id="UP000054928">
    <property type="component" value="Unassembled WGS sequence"/>
</dbReference>
<evidence type="ECO:0000313" key="1">
    <source>
        <dbReference type="EMBL" id="CEG49372.1"/>
    </source>
</evidence>
<reference evidence="2" key="1">
    <citation type="submission" date="2014-09" db="EMBL/GenBank/DDBJ databases">
        <authorList>
            <person name="Sharma Rahul"/>
            <person name="Thines Marco"/>
        </authorList>
    </citation>
    <scope>NUCLEOTIDE SEQUENCE [LARGE SCALE GENOMIC DNA]</scope>
</reference>
<dbReference type="GeneID" id="36402192"/>
<evidence type="ECO:0000313" key="2">
    <source>
        <dbReference type="Proteomes" id="UP000054928"/>
    </source>
</evidence>
<organism evidence="1 2">
    <name type="scientific">Plasmopara halstedii</name>
    <name type="common">Downy mildew of sunflower</name>
    <dbReference type="NCBI Taxonomy" id="4781"/>
    <lineage>
        <taxon>Eukaryota</taxon>
        <taxon>Sar</taxon>
        <taxon>Stramenopiles</taxon>
        <taxon>Oomycota</taxon>
        <taxon>Peronosporomycetes</taxon>
        <taxon>Peronosporales</taxon>
        <taxon>Peronosporaceae</taxon>
        <taxon>Plasmopara</taxon>
    </lineage>
</organism>
<accession>A0A0P1B4Q5</accession>
<dbReference type="AlphaFoldDB" id="A0A0P1B4Q5"/>
<dbReference type="EMBL" id="CCYD01003042">
    <property type="protein sequence ID" value="CEG49372.1"/>
    <property type="molecule type" value="Genomic_DNA"/>
</dbReference>
<sequence>MSEGYMEVNLPSRPLDKYGTNYAGGAVLHSSYLRIWTEHFTSSVPPLSVIGHVLYYVGDSEQEHVSAFVSL</sequence>
<protein>
    <submittedName>
        <fullName evidence="1">Uncharacterized protein</fullName>
    </submittedName>
</protein>
<dbReference type="RefSeq" id="XP_024585741.1">
    <property type="nucleotide sequence ID" value="XM_024720553.1"/>
</dbReference>